<sequence>MNNSVETKKAEVSKNIDNMFESATKKIKWLILIICSDWCVEDVSFGYKSLTVRLNLKGVEKDRSMEIRYQAKFGLHEESFSTNVACCGSFDLLDANDNLKYYTAVGDILNHKDMLSELKATMAFYTKKFTELDEEYDKLDKED</sequence>
<comment type="caution">
    <text evidence="2">The sequence shown here is derived from an EMBL/GenBank/DDBJ whole genome shotgun (WGS) entry which is preliminary data.</text>
</comment>
<keyword evidence="1" id="KW-0175">Coiled coil</keyword>
<name>A0AA90UYF4_9BACT</name>
<accession>A0AA90UYF4</accession>
<reference evidence="3" key="1">
    <citation type="submission" date="2019-09" db="EMBL/GenBank/DDBJ databases">
        <title>Distinct polysaccharide growth profiles of human intestinal Prevotella copri isolates.</title>
        <authorList>
            <person name="Fehlner-Peach H."/>
            <person name="Magnabosco C."/>
            <person name="Raghavan V."/>
            <person name="Scher J.U."/>
            <person name="Tett A."/>
            <person name="Cox L.M."/>
            <person name="Gottsegen C."/>
            <person name="Watters A."/>
            <person name="Wiltshire- Gordon J.D."/>
            <person name="Segata N."/>
            <person name="Bonneau R."/>
            <person name="Littman D.R."/>
        </authorList>
    </citation>
    <scope>NUCLEOTIDE SEQUENCE [LARGE SCALE GENOMIC DNA]</scope>
    <source>
        <strain evidence="3">iAA108</strain>
    </source>
</reference>
<gene>
    <name evidence="2" type="ORF">F7D74_14435</name>
</gene>
<dbReference type="Proteomes" id="UP000421408">
    <property type="component" value="Unassembled WGS sequence"/>
</dbReference>
<dbReference type="RefSeq" id="WP_153119593.1">
    <property type="nucleotide sequence ID" value="NZ_VZCC01000106.1"/>
</dbReference>
<protein>
    <submittedName>
        <fullName evidence="2">Uncharacterized protein</fullName>
    </submittedName>
</protein>
<evidence type="ECO:0000313" key="2">
    <source>
        <dbReference type="EMBL" id="MQN85146.1"/>
    </source>
</evidence>
<proteinExistence type="predicted"/>
<feature type="coiled-coil region" evidence="1">
    <location>
        <begin position="115"/>
        <end position="142"/>
    </location>
</feature>
<evidence type="ECO:0000313" key="3">
    <source>
        <dbReference type="Proteomes" id="UP000421408"/>
    </source>
</evidence>
<dbReference type="AlphaFoldDB" id="A0AA90UYF4"/>
<organism evidence="2 3">
    <name type="scientific">Segatella copri</name>
    <dbReference type="NCBI Taxonomy" id="165179"/>
    <lineage>
        <taxon>Bacteria</taxon>
        <taxon>Pseudomonadati</taxon>
        <taxon>Bacteroidota</taxon>
        <taxon>Bacteroidia</taxon>
        <taxon>Bacteroidales</taxon>
        <taxon>Prevotellaceae</taxon>
        <taxon>Segatella</taxon>
    </lineage>
</organism>
<dbReference type="EMBL" id="VZCC01000106">
    <property type="protein sequence ID" value="MQN85146.1"/>
    <property type="molecule type" value="Genomic_DNA"/>
</dbReference>
<evidence type="ECO:0000256" key="1">
    <source>
        <dbReference type="SAM" id="Coils"/>
    </source>
</evidence>